<dbReference type="SUPFAM" id="SSF57845">
    <property type="entry name" value="B-box zinc-binding domain"/>
    <property type="match status" value="1"/>
</dbReference>
<dbReference type="OrthoDB" id="342730at2759"/>
<dbReference type="AlphaFoldDB" id="A0A183J3L8"/>
<keyword evidence="1" id="KW-0862">Zinc</keyword>
<keyword evidence="5" id="KW-1185">Reference proteome</keyword>
<name>A0A183J3L8_9BILA</name>
<dbReference type="GO" id="GO:0061630">
    <property type="term" value="F:ubiquitin protein ligase activity"/>
    <property type="evidence" value="ECO:0007669"/>
    <property type="project" value="TreeGrafter"/>
</dbReference>
<dbReference type="WBParaSite" id="SBAD_0001083201-mRNA-1">
    <property type="protein sequence ID" value="SBAD_0001083201-mRNA-1"/>
    <property type="gene ID" value="SBAD_0001083201"/>
</dbReference>
<accession>A0A183J3L8</accession>
<keyword evidence="1" id="KW-0479">Metal-binding</keyword>
<dbReference type="EMBL" id="UZAM01014116">
    <property type="protein sequence ID" value="VDP32061.1"/>
    <property type="molecule type" value="Genomic_DNA"/>
</dbReference>
<sequence length="309" mass="35536">MLEGWKDRETVVYCQLDQELEPGEKVDAKPPPGVVRCPICRQDSNIGNDLRWVQLLTPDFVTINLQNANAMELFPLECESCKTKDKAVARCVDCANFLCLNCVQAHYFMRFFENHTVLGFDKIKNTDDTLLIHKPVNCLVHPSETMRYFCSTCQIPVCNECAMANHKPPNHKHEKFSTFLDEKVREQLMGFIKKGLEKVRCCDSANRELENSLKQLQKNVDDARHSIEDAASQSIEFINNCKVKFMEDLENLHLNCESRIMENLQTMNNTSEKINDACRVPVKITFMGNMLQLQNAICCNFGKFYGNYL</sequence>
<feature type="coiled-coil region" evidence="2">
    <location>
        <begin position="199"/>
        <end position="233"/>
    </location>
</feature>
<dbReference type="Gene3D" id="3.30.160.60">
    <property type="entry name" value="Classic Zinc Finger"/>
    <property type="match status" value="1"/>
</dbReference>
<keyword evidence="1" id="KW-0863">Zinc-finger</keyword>
<organism evidence="6">
    <name type="scientific">Soboliphyme baturini</name>
    <dbReference type="NCBI Taxonomy" id="241478"/>
    <lineage>
        <taxon>Eukaryota</taxon>
        <taxon>Metazoa</taxon>
        <taxon>Ecdysozoa</taxon>
        <taxon>Nematoda</taxon>
        <taxon>Enoplea</taxon>
        <taxon>Dorylaimia</taxon>
        <taxon>Dioctophymatida</taxon>
        <taxon>Dioctophymatoidea</taxon>
        <taxon>Soboliphymatidae</taxon>
        <taxon>Soboliphyme</taxon>
    </lineage>
</organism>
<dbReference type="Proteomes" id="UP000270296">
    <property type="component" value="Unassembled WGS sequence"/>
</dbReference>
<evidence type="ECO:0000256" key="2">
    <source>
        <dbReference type="SAM" id="Coils"/>
    </source>
</evidence>
<evidence type="ECO:0000259" key="3">
    <source>
        <dbReference type="PROSITE" id="PS50119"/>
    </source>
</evidence>
<dbReference type="PANTHER" id="PTHR25462">
    <property type="entry name" value="BONUS, ISOFORM C-RELATED"/>
    <property type="match status" value="1"/>
</dbReference>
<reference evidence="6" key="1">
    <citation type="submission" date="2016-06" db="UniProtKB">
        <authorList>
            <consortium name="WormBaseParasite"/>
        </authorList>
    </citation>
    <scope>IDENTIFICATION</scope>
</reference>
<dbReference type="GO" id="GO:0005654">
    <property type="term" value="C:nucleoplasm"/>
    <property type="evidence" value="ECO:0007669"/>
    <property type="project" value="TreeGrafter"/>
</dbReference>
<dbReference type="SMART" id="SM00336">
    <property type="entry name" value="BBOX"/>
    <property type="match status" value="2"/>
</dbReference>
<dbReference type="Pfam" id="PF00643">
    <property type="entry name" value="zf-B_box"/>
    <property type="match status" value="1"/>
</dbReference>
<dbReference type="PROSITE" id="PS00028">
    <property type="entry name" value="ZINC_FINGER_C2H2_1"/>
    <property type="match status" value="1"/>
</dbReference>
<evidence type="ECO:0000313" key="5">
    <source>
        <dbReference type="Proteomes" id="UP000270296"/>
    </source>
</evidence>
<dbReference type="GO" id="GO:0008270">
    <property type="term" value="F:zinc ion binding"/>
    <property type="evidence" value="ECO:0007669"/>
    <property type="project" value="UniProtKB-KW"/>
</dbReference>
<feature type="domain" description="B box-type" evidence="3">
    <location>
        <begin position="78"/>
        <end position="120"/>
    </location>
</feature>
<dbReference type="Gene3D" id="4.10.830.40">
    <property type="match status" value="1"/>
</dbReference>
<gene>
    <name evidence="4" type="ORF">SBAD_LOCUS10466</name>
</gene>
<evidence type="ECO:0000313" key="6">
    <source>
        <dbReference type="WBParaSite" id="SBAD_0001083201-mRNA-1"/>
    </source>
</evidence>
<dbReference type="InterPro" id="IPR013087">
    <property type="entry name" value="Znf_C2H2_type"/>
</dbReference>
<proteinExistence type="predicted"/>
<keyword evidence="2" id="KW-0175">Coiled coil</keyword>
<protein>
    <submittedName>
        <fullName evidence="6">B box-type domain-containing protein</fullName>
    </submittedName>
</protein>
<dbReference type="PANTHER" id="PTHR25462:SF296">
    <property type="entry name" value="MEIOTIC P26, ISOFORM F"/>
    <property type="match status" value="1"/>
</dbReference>
<feature type="domain" description="B box-type" evidence="3">
    <location>
        <begin position="133"/>
        <end position="178"/>
    </location>
</feature>
<dbReference type="PROSITE" id="PS50119">
    <property type="entry name" value="ZF_BBOX"/>
    <property type="match status" value="2"/>
</dbReference>
<reference evidence="4 5" key="2">
    <citation type="submission" date="2018-11" db="EMBL/GenBank/DDBJ databases">
        <authorList>
            <consortium name="Pathogen Informatics"/>
        </authorList>
    </citation>
    <scope>NUCLEOTIDE SEQUENCE [LARGE SCALE GENOMIC DNA]</scope>
</reference>
<dbReference type="InterPro" id="IPR000315">
    <property type="entry name" value="Znf_B-box"/>
</dbReference>
<evidence type="ECO:0000256" key="1">
    <source>
        <dbReference type="PROSITE-ProRule" id="PRU00024"/>
    </source>
</evidence>
<evidence type="ECO:0000313" key="4">
    <source>
        <dbReference type="EMBL" id="VDP32061.1"/>
    </source>
</evidence>
<dbReference type="InterPro" id="IPR047153">
    <property type="entry name" value="TRIM45/56/19-like"/>
</dbReference>